<dbReference type="InterPro" id="IPR027417">
    <property type="entry name" value="P-loop_NTPase"/>
</dbReference>
<dbReference type="Gene3D" id="3.40.50.300">
    <property type="entry name" value="P-loop containing nucleotide triphosphate hydrolases"/>
    <property type="match status" value="1"/>
</dbReference>
<dbReference type="Pfam" id="PF13765">
    <property type="entry name" value="PRY"/>
    <property type="match status" value="1"/>
</dbReference>
<dbReference type="SUPFAM" id="SSF49899">
    <property type="entry name" value="Concanavalin A-like lectins/glucanases"/>
    <property type="match status" value="2"/>
</dbReference>
<feature type="domain" description="Pyrin" evidence="14">
    <location>
        <begin position="575"/>
        <end position="665"/>
    </location>
</feature>
<dbReference type="SUPFAM" id="SSF52047">
    <property type="entry name" value="RNI-like"/>
    <property type="match status" value="1"/>
</dbReference>
<comment type="cofactor">
    <cofactor evidence="1">
        <name>Mg(2+)</name>
        <dbReference type="ChEBI" id="CHEBI:18420"/>
    </cofactor>
</comment>
<dbReference type="InterPro" id="IPR041075">
    <property type="entry name" value="NOD1/2_WH"/>
</dbReference>
<dbReference type="PRINTS" id="PR01407">
    <property type="entry name" value="BUTYPHLNCDUF"/>
</dbReference>
<dbReference type="SMART" id="SM00368">
    <property type="entry name" value="LRR_RI"/>
    <property type="match status" value="6"/>
</dbReference>
<dbReference type="SUPFAM" id="SSF47986">
    <property type="entry name" value="DEATH domain"/>
    <property type="match status" value="1"/>
</dbReference>
<dbReference type="Pfam" id="PF17776">
    <property type="entry name" value="NLRC4_HD2"/>
    <property type="match status" value="1"/>
</dbReference>
<organism evidence="16 17">
    <name type="scientific">Mugilogobius chulae</name>
    <name type="common">yellowstripe goby</name>
    <dbReference type="NCBI Taxonomy" id="88201"/>
    <lineage>
        <taxon>Eukaryota</taxon>
        <taxon>Metazoa</taxon>
        <taxon>Chordata</taxon>
        <taxon>Craniata</taxon>
        <taxon>Vertebrata</taxon>
        <taxon>Euteleostomi</taxon>
        <taxon>Actinopterygii</taxon>
        <taxon>Neopterygii</taxon>
        <taxon>Teleostei</taxon>
        <taxon>Neoteleostei</taxon>
        <taxon>Acanthomorphata</taxon>
        <taxon>Gobiaria</taxon>
        <taxon>Gobiiformes</taxon>
        <taxon>Gobioidei</taxon>
        <taxon>Gobiidae</taxon>
        <taxon>Gobionellinae</taxon>
        <taxon>Mugilogobius</taxon>
    </lineage>
</organism>
<evidence type="ECO:0000256" key="9">
    <source>
        <dbReference type="ARBA" id="ARBA00022741"/>
    </source>
</evidence>
<dbReference type="EMBL" id="JBBPFD010000012">
    <property type="protein sequence ID" value="KAK7904414.1"/>
    <property type="molecule type" value="Genomic_DNA"/>
</dbReference>
<keyword evidence="17" id="KW-1185">Reference proteome</keyword>
<keyword evidence="4" id="KW-0963">Cytoplasm</keyword>
<evidence type="ECO:0000256" key="11">
    <source>
        <dbReference type="ARBA" id="ARBA00022842"/>
    </source>
</evidence>
<dbReference type="SMART" id="SM01288">
    <property type="entry name" value="FISNA"/>
    <property type="match status" value="1"/>
</dbReference>
<keyword evidence="7" id="KW-0479">Metal-binding</keyword>
<dbReference type="SMART" id="SM00589">
    <property type="entry name" value="PRY"/>
    <property type="match status" value="1"/>
</dbReference>
<dbReference type="Pfam" id="PF17779">
    <property type="entry name" value="WHD_NOD2"/>
    <property type="match status" value="1"/>
</dbReference>
<evidence type="ECO:0000259" key="14">
    <source>
        <dbReference type="PROSITE" id="PS50824"/>
    </source>
</evidence>
<dbReference type="Gene3D" id="3.80.10.10">
    <property type="entry name" value="Ribonuclease Inhibitor"/>
    <property type="match status" value="1"/>
</dbReference>
<evidence type="ECO:0000259" key="15">
    <source>
        <dbReference type="PROSITE" id="PS50837"/>
    </source>
</evidence>
<dbReference type="GO" id="GO:0005524">
    <property type="term" value="F:ATP binding"/>
    <property type="evidence" value="ECO:0007669"/>
    <property type="project" value="UniProtKB-KW"/>
</dbReference>
<evidence type="ECO:0000256" key="5">
    <source>
        <dbReference type="ARBA" id="ARBA00022679"/>
    </source>
</evidence>
<evidence type="ECO:0000259" key="13">
    <source>
        <dbReference type="PROSITE" id="PS50188"/>
    </source>
</evidence>
<dbReference type="InterPro" id="IPR003879">
    <property type="entry name" value="Butyrophylin_SPRY"/>
</dbReference>
<dbReference type="PANTHER" id="PTHR12153:SF15">
    <property type="entry name" value="PROTEIN ADENYLYLTRANSFERASE SELO, MITOCHONDRIAL"/>
    <property type="match status" value="1"/>
</dbReference>
<dbReference type="GO" id="GO:0016779">
    <property type="term" value="F:nucleotidyltransferase activity"/>
    <property type="evidence" value="ECO:0007669"/>
    <property type="project" value="UniProtKB-KW"/>
</dbReference>
<dbReference type="InterPro" id="IPR013320">
    <property type="entry name" value="ConA-like_dom_sf"/>
</dbReference>
<sequence length="1714" mass="193842">MERPRPTALERLNFHHPALKRLPVDQDSAAGSRTVPGACFSLLRGLQPLPGPELVAVSRPAIALLGLTPQQVSGDPRAADYLSGSLLLPGAKPAAHCYSGHQFGLFAGQLGDGAVMYLGEVQEDNQSWEIQLKGAGSTPYSRDGDGRKVLRSSVREFLCSEAMSALGIPTTRAASIVTSDLYIRRDPHKDGRRVSERCSVILRLAPSFIRFGSFEIFLPRDEFSGLAGPSAGRHDLRAQLLDYVIELFYPKIHQISDRKQRNMAFFREVMERTARLVAQWQSVGFCHGVLNTDNMSILGLTLDYGPFAFMDRYDPDFVSNASDTRGRYSFSSQPSVCRWNLARLAEALGTELIPPEAGDILDEFMPTYETFYLGNMRSKLGLRREKPEDAELISDLLKLMHNTGADFTNTFCLMSLVPWPEPDQSQKLPEEREQPGDTVDSVVEKILQQCASIEELKVSNQPTMNQRELAMILSLAQSNPMMFSMVAEQPEVCEQLKRMWRLKELLETEESELKEKQREDWTRWIHKYRKRLAQEHNDTVEDRLRMMKKSNPCVVLRNYICHRAIQQAERGDYSEVNRVMHMLEDPFSDCLDYDCKPPSWAQNIKAVKNYPHVPRSSLEGASRTETVDILVDTYGEDDAIEVTLDVLTRMKLKYRADLLKEEYSKVTVSQAQGKDDLSGIREKLKSTLKKKYQNIYEGNMEEGYSIYLKKIYTELHMIEGGLNENSIEANDIFKFMKDQDKQTRTVLTLGIPGVGKTVCAQKFALSWAEGEDNQDIGLLFPIPFRELNPISNESYSLMQLLHQFFPETKSMLTLGTDLKVLFIFDGLDETSLPLDFKNNKVLRDDTEVASLDVLFTNLITGDLLSNALIWITSRPTAANAIPRKHVQQWTEIKGFTTDKMEEYFKRRLVDESSANKLISHVKSSKSLYAMCQIPVFCSITVTVATNPHANLNKGFPSTLTEMYVQLLRCQTDKLRDRSDLNNVSCTILKLAELAFRQLEKDNVIFYESDLKECKIDIKEAAVYSGVCTEVFKMEGRRRREIFTFVHLTVQEFLAALFAHYSYTQRKENVLLGFFKRISTKFLPKSMFSFHKSAIEKALLRSDGHWDLFLRFLLGLSLTSNQELLVGILDLCQDNSETSRTIDFIKEKIKEDPEVNTNLFQCLGELKDESLVQEIQSLVNSGRLAAKGLTPMQWSSLNFELMTSEATEEFDLKKYVRSEEGVVNLKTTITSSTRALSFLLGLSCEGLNLSENPIKDSGLVLLSDGLKSPNCKLELLRLQKCKLTAGCGEALAEVFSLDWTRIRLLDLGLNELHESGLKALRAGLTQQHCALQTLRLNQCKLNERCGADLALILLSPNLKELDLSHNRTGPEWEQHPNIHLLCEGLKSPLCKLHSLRLNECNLPECCEDLASVSATLKPTMQTGGAQVVLLWLDWTKLYFLVTSADKLNTLRVEPGGECYMKSALKKYACDLSLNVDTAHKSLLVLESGRRVTWLRESQPYSDHPDRFETVGQVLCHQALTHKHYWESSQGGPDFPHPRHFYSSFSGGISRRFQATEAPSCMSGDFPRASSWHPAQMSPCLKSVPNFGRLSLHKDVEWRGRWVDIAVAQRGSAGGLAIPEQLWVHRSVLEAVCCDDHYTAQHDGQSETIPAQRAASRRVAVYLDWPAGTLSFYSERSGTLRHLYTFNNTFTEPLYPGFGMEEDDCSATIVSLLERE</sequence>
<keyword evidence="6" id="KW-0548">Nucleotidyltransferase</keyword>
<evidence type="ECO:0000256" key="10">
    <source>
        <dbReference type="ARBA" id="ARBA00022840"/>
    </source>
</evidence>
<evidence type="ECO:0000256" key="8">
    <source>
        <dbReference type="ARBA" id="ARBA00022737"/>
    </source>
</evidence>
<name>A0AAW0NZ82_9GOBI</name>
<evidence type="ECO:0000256" key="7">
    <source>
        <dbReference type="ARBA" id="ARBA00022723"/>
    </source>
</evidence>
<dbReference type="InterPro" id="IPR003846">
    <property type="entry name" value="SelO"/>
</dbReference>
<evidence type="ECO:0000313" key="17">
    <source>
        <dbReference type="Proteomes" id="UP001460270"/>
    </source>
</evidence>
<keyword evidence="10" id="KW-0067">ATP-binding</keyword>
<dbReference type="InterPro" id="IPR032675">
    <property type="entry name" value="LRR_dom_sf"/>
</dbReference>
<feature type="domain" description="NACHT" evidence="15">
    <location>
        <begin position="744"/>
        <end position="877"/>
    </location>
</feature>
<dbReference type="Pfam" id="PF02696">
    <property type="entry name" value="SelO"/>
    <property type="match status" value="1"/>
</dbReference>
<gene>
    <name evidence="16" type="ORF">WMY93_017021</name>
</gene>
<evidence type="ECO:0000256" key="2">
    <source>
        <dbReference type="ARBA" id="ARBA00004496"/>
    </source>
</evidence>
<dbReference type="NCBIfam" id="NF000658">
    <property type="entry name" value="PRK00029.1"/>
    <property type="match status" value="1"/>
</dbReference>
<evidence type="ECO:0000256" key="3">
    <source>
        <dbReference type="ARBA" id="ARBA00009747"/>
    </source>
</evidence>
<dbReference type="PANTHER" id="PTHR12153">
    <property type="entry name" value="SELENOPROTEIN O"/>
    <property type="match status" value="1"/>
</dbReference>
<protein>
    <recommendedName>
        <fullName evidence="12">Selenoprotein O</fullName>
    </recommendedName>
</protein>
<dbReference type="Gene3D" id="2.60.120.920">
    <property type="match status" value="2"/>
</dbReference>
<reference evidence="17" key="1">
    <citation type="submission" date="2024-04" db="EMBL/GenBank/DDBJ databases">
        <title>Salinicola lusitanus LLJ914,a marine bacterium isolated from the Okinawa Trough.</title>
        <authorList>
            <person name="Li J."/>
        </authorList>
    </citation>
    <scope>NUCLEOTIDE SEQUENCE [LARGE SCALE GENOMIC DNA]</scope>
</reference>
<accession>A0AAW0NZ82</accession>
<dbReference type="Pfam" id="PF14484">
    <property type="entry name" value="FISNA"/>
    <property type="match status" value="1"/>
</dbReference>
<dbReference type="InterPro" id="IPR007111">
    <property type="entry name" value="NACHT_NTPase"/>
</dbReference>
<dbReference type="PROSITE" id="PS50188">
    <property type="entry name" value="B302_SPRY"/>
    <property type="match status" value="1"/>
</dbReference>
<comment type="caution">
    <text evidence="16">The sequence shown here is derived from an EMBL/GenBank/DDBJ whole genome shotgun (WGS) entry which is preliminary data.</text>
</comment>
<dbReference type="InterPro" id="IPR004020">
    <property type="entry name" value="DAPIN"/>
</dbReference>
<dbReference type="InterPro" id="IPR006574">
    <property type="entry name" value="PRY"/>
</dbReference>
<dbReference type="HAMAP" id="MF_00692">
    <property type="entry name" value="SelO"/>
    <property type="match status" value="1"/>
</dbReference>
<keyword evidence="5" id="KW-0808">Transferase</keyword>
<dbReference type="PROSITE" id="PS50837">
    <property type="entry name" value="NACHT"/>
    <property type="match status" value="1"/>
</dbReference>
<dbReference type="PROSITE" id="PS50824">
    <property type="entry name" value="DAPIN"/>
    <property type="match status" value="1"/>
</dbReference>
<comment type="subcellular location">
    <subcellularLocation>
        <location evidence="2">Cytoplasm</location>
    </subcellularLocation>
</comment>
<keyword evidence="8" id="KW-0677">Repeat</keyword>
<dbReference type="InterPro" id="IPR043136">
    <property type="entry name" value="B30.2/SPRY_sf"/>
</dbReference>
<dbReference type="InterPro" id="IPR029495">
    <property type="entry name" value="NACHT-assoc"/>
</dbReference>
<proteinExistence type="inferred from homology"/>
<feature type="domain" description="B30.2/SPRY" evidence="13">
    <location>
        <begin position="1450"/>
        <end position="1714"/>
    </location>
</feature>
<evidence type="ECO:0000313" key="16">
    <source>
        <dbReference type="EMBL" id="KAK7904414.1"/>
    </source>
</evidence>
<comment type="similarity">
    <text evidence="3">Belongs to the SELO family.</text>
</comment>
<dbReference type="Pfam" id="PF05729">
    <property type="entry name" value="NACHT"/>
    <property type="match status" value="1"/>
</dbReference>
<evidence type="ECO:0000256" key="6">
    <source>
        <dbReference type="ARBA" id="ARBA00022695"/>
    </source>
</evidence>
<dbReference type="Gene3D" id="1.10.533.10">
    <property type="entry name" value="Death Domain, Fas"/>
    <property type="match status" value="1"/>
</dbReference>
<evidence type="ECO:0000256" key="4">
    <source>
        <dbReference type="ARBA" id="ARBA00022490"/>
    </source>
</evidence>
<evidence type="ECO:0000256" key="1">
    <source>
        <dbReference type="ARBA" id="ARBA00001946"/>
    </source>
</evidence>
<dbReference type="InterPro" id="IPR001870">
    <property type="entry name" value="B30.2/SPRY"/>
</dbReference>
<dbReference type="InterPro" id="IPR011029">
    <property type="entry name" value="DEATH-like_dom_sf"/>
</dbReference>
<evidence type="ECO:0000256" key="12">
    <source>
        <dbReference type="ARBA" id="ARBA00031547"/>
    </source>
</evidence>
<keyword evidence="9" id="KW-0547">Nucleotide-binding</keyword>
<dbReference type="Pfam" id="PF02758">
    <property type="entry name" value="PYRIN"/>
    <property type="match status" value="1"/>
</dbReference>
<dbReference type="SUPFAM" id="SSF52540">
    <property type="entry name" value="P-loop containing nucleoside triphosphate hydrolases"/>
    <property type="match status" value="1"/>
</dbReference>
<keyword evidence="11" id="KW-0460">Magnesium</keyword>
<dbReference type="InterPro" id="IPR041267">
    <property type="entry name" value="NLRP_HD2"/>
</dbReference>
<dbReference type="GO" id="GO:0046872">
    <property type="term" value="F:metal ion binding"/>
    <property type="evidence" value="ECO:0007669"/>
    <property type="project" value="UniProtKB-KW"/>
</dbReference>
<dbReference type="Proteomes" id="UP001460270">
    <property type="component" value="Unassembled WGS sequence"/>
</dbReference>
<dbReference type="GO" id="GO:0005737">
    <property type="term" value="C:cytoplasm"/>
    <property type="evidence" value="ECO:0007669"/>
    <property type="project" value="UniProtKB-SubCell"/>
</dbReference>